<keyword evidence="3" id="KW-0677">Repeat</keyword>
<dbReference type="Gene3D" id="3.30.160.60">
    <property type="entry name" value="Classic Zinc Finger"/>
    <property type="match status" value="3"/>
</dbReference>
<sequence>MSVCFICCRVFAGLNGEKDMWKHVTSYHVDKAPEPKHMCKICGGGFTTRTHLKRHIIYKHYQAGLSPCTHCSRVLKSQRSLRIHLCLVHSVLLNGEKIVEKKYACKICSVRFGIVEAAKRHIFYCKRNKLTQEKVIAKRRRTNSQTKEALLTTIDQASTSKQSDAYGLWKAEDVVDSGQLSVFELLPKPKSTRQKLDKSCMYCSQSMSSMQSLKRHIQRKHPDKIEEANRLGKTYAAIDSTDLPYACLDCGRRVANRAALSLHRRRVHEIKKDHVCSYCYKRYPLASELRRHIKRVHEAPLEESNRLKELQEVVLAFMVKEEHGLGAETDREDGDADKDQSINEDVKQSISEGCCVEALFPVNASEELFVKEELES</sequence>
<reference evidence="10" key="1">
    <citation type="submission" date="2024-02" db="UniProtKB">
        <authorList>
            <consortium name="WormBaseParasite"/>
        </authorList>
    </citation>
    <scope>IDENTIFICATION</scope>
</reference>
<evidence type="ECO:0000256" key="2">
    <source>
        <dbReference type="ARBA" id="ARBA00022723"/>
    </source>
</evidence>
<dbReference type="PANTHER" id="PTHR24394">
    <property type="entry name" value="ZINC FINGER PROTEIN"/>
    <property type="match status" value="1"/>
</dbReference>
<evidence type="ECO:0000256" key="4">
    <source>
        <dbReference type="ARBA" id="ARBA00022771"/>
    </source>
</evidence>
<dbReference type="PROSITE" id="PS50157">
    <property type="entry name" value="ZINC_FINGER_C2H2_2"/>
    <property type="match status" value="3"/>
</dbReference>
<feature type="domain" description="C2H2-type" evidence="8">
    <location>
        <begin position="274"/>
        <end position="302"/>
    </location>
</feature>
<proteinExistence type="predicted"/>
<dbReference type="Pfam" id="PF00096">
    <property type="entry name" value="zf-C2H2"/>
    <property type="match status" value="3"/>
</dbReference>
<dbReference type="GO" id="GO:0005634">
    <property type="term" value="C:nucleus"/>
    <property type="evidence" value="ECO:0007669"/>
    <property type="project" value="UniProtKB-SubCell"/>
</dbReference>
<dbReference type="PANTHER" id="PTHR24394:SF29">
    <property type="entry name" value="MYONEURIN"/>
    <property type="match status" value="1"/>
</dbReference>
<dbReference type="WBParaSite" id="MBELARI_LOCUS20118">
    <property type="protein sequence ID" value="MBELARI_LOCUS20118"/>
    <property type="gene ID" value="MBELARI_LOCUS20118"/>
</dbReference>
<dbReference type="SUPFAM" id="SSF57667">
    <property type="entry name" value="beta-beta-alpha zinc fingers"/>
    <property type="match status" value="2"/>
</dbReference>
<evidence type="ECO:0000313" key="9">
    <source>
        <dbReference type="Proteomes" id="UP000887575"/>
    </source>
</evidence>
<dbReference type="GO" id="GO:0008270">
    <property type="term" value="F:zinc ion binding"/>
    <property type="evidence" value="ECO:0007669"/>
    <property type="project" value="UniProtKB-KW"/>
</dbReference>
<name>A0AAF3F0W2_9BILA</name>
<dbReference type="GO" id="GO:0000981">
    <property type="term" value="F:DNA-binding transcription factor activity, RNA polymerase II-specific"/>
    <property type="evidence" value="ECO:0007669"/>
    <property type="project" value="TreeGrafter"/>
</dbReference>
<keyword evidence="2" id="KW-0479">Metal-binding</keyword>
<evidence type="ECO:0000313" key="10">
    <source>
        <dbReference type="WBParaSite" id="MBELARI_LOCUS20118"/>
    </source>
</evidence>
<keyword evidence="5" id="KW-0862">Zinc</keyword>
<dbReference type="PROSITE" id="PS00028">
    <property type="entry name" value="ZINC_FINGER_C2H2_1"/>
    <property type="match status" value="5"/>
</dbReference>
<dbReference type="Proteomes" id="UP000887575">
    <property type="component" value="Unassembled WGS sequence"/>
</dbReference>
<dbReference type="InterPro" id="IPR036236">
    <property type="entry name" value="Znf_C2H2_sf"/>
</dbReference>
<accession>A0AAF3F0W2</accession>
<dbReference type="InterPro" id="IPR013087">
    <property type="entry name" value="Znf_C2H2_type"/>
</dbReference>
<dbReference type="AlphaFoldDB" id="A0AAF3F0W2"/>
<organism evidence="9 10">
    <name type="scientific">Mesorhabditis belari</name>
    <dbReference type="NCBI Taxonomy" id="2138241"/>
    <lineage>
        <taxon>Eukaryota</taxon>
        <taxon>Metazoa</taxon>
        <taxon>Ecdysozoa</taxon>
        <taxon>Nematoda</taxon>
        <taxon>Chromadorea</taxon>
        <taxon>Rhabditida</taxon>
        <taxon>Rhabditina</taxon>
        <taxon>Rhabditomorpha</taxon>
        <taxon>Rhabditoidea</taxon>
        <taxon>Rhabditidae</taxon>
        <taxon>Mesorhabditinae</taxon>
        <taxon>Mesorhabditis</taxon>
    </lineage>
</organism>
<keyword evidence="6" id="KW-0539">Nucleus</keyword>
<keyword evidence="4 7" id="KW-0863">Zinc-finger</keyword>
<evidence type="ECO:0000256" key="3">
    <source>
        <dbReference type="ARBA" id="ARBA00022737"/>
    </source>
</evidence>
<evidence type="ECO:0000256" key="6">
    <source>
        <dbReference type="ARBA" id="ARBA00023242"/>
    </source>
</evidence>
<evidence type="ECO:0000256" key="1">
    <source>
        <dbReference type="ARBA" id="ARBA00004123"/>
    </source>
</evidence>
<keyword evidence="9" id="KW-1185">Reference proteome</keyword>
<feature type="domain" description="C2H2-type" evidence="8">
    <location>
        <begin position="245"/>
        <end position="273"/>
    </location>
</feature>
<evidence type="ECO:0000256" key="5">
    <source>
        <dbReference type="ARBA" id="ARBA00022833"/>
    </source>
</evidence>
<dbReference type="SMART" id="SM00355">
    <property type="entry name" value="ZnF_C2H2"/>
    <property type="match status" value="6"/>
</dbReference>
<evidence type="ECO:0000256" key="7">
    <source>
        <dbReference type="PROSITE-ProRule" id="PRU00042"/>
    </source>
</evidence>
<evidence type="ECO:0000259" key="8">
    <source>
        <dbReference type="PROSITE" id="PS50157"/>
    </source>
</evidence>
<protein>
    <recommendedName>
        <fullName evidence="8">C2H2-type domain-containing protein</fullName>
    </recommendedName>
</protein>
<feature type="domain" description="C2H2-type" evidence="8">
    <location>
        <begin position="37"/>
        <end position="67"/>
    </location>
</feature>
<comment type="subcellular location">
    <subcellularLocation>
        <location evidence="1">Nucleus</location>
    </subcellularLocation>
</comment>